<comment type="caution">
    <text evidence="1">The sequence shown here is derived from an EMBL/GenBank/DDBJ whole genome shotgun (WGS) entry which is preliminary data.</text>
</comment>
<dbReference type="InterPro" id="IPR001387">
    <property type="entry name" value="Cro/C1-type_HTH"/>
</dbReference>
<reference evidence="1" key="1">
    <citation type="submission" date="2021-01" db="EMBL/GenBank/DDBJ databases">
        <title>Whole genome shotgun sequence of Rugosimonospora africana NBRC 104875.</title>
        <authorList>
            <person name="Komaki H."/>
            <person name="Tamura T."/>
        </authorList>
    </citation>
    <scope>NUCLEOTIDE SEQUENCE</scope>
    <source>
        <strain evidence="1">NBRC 104875</strain>
    </source>
</reference>
<accession>A0A8J3VQ69</accession>
<dbReference type="Proteomes" id="UP000642748">
    <property type="component" value="Unassembled WGS sequence"/>
</dbReference>
<dbReference type="AlphaFoldDB" id="A0A8J3VQ69"/>
<evidence type="ECO:0000313" key="1">
    <source>
        <dbReference type="EMBL" id="GIH14712.1"/>
    </source>
</evidence>
<dbReference type="InterPro" id="IPR011990">
    <property type="entry name" value="TPR-like_helical_dom_sf"/>
</dbReference>
<name>A0A8J3VQ69_9ACTN</name>
<keyword evidence="2" id="KW-1185">Reference proteome</keyword>
<evidence type="ECO:0008006" key="3">
    <source>
        <dbReference type="Google" id="ProtNLM"/>
    </source>
</evidence>
<evidence type="ECO:0000313" key="2">
    <source>
        <dbReference type="Proteomes" id="UP000642748"/>
    </source>
</evidence>
<sequence length="396" mass="44156">MSFGSSEITPTTPLQAARIDRGWKQAQVIRAVQQQAARDGTPIASAASLKTMLSRWENGQPAEAMYQRLLCKVYGLSPDELGFISRQDAQRTGTRRVVPAISTDTVNYFRNVFAEHIRADNLLGPHHLVEVVKAQATLLDHLLPSARNTVKAELTHLACQYNEFTGWLYQDSGDSDKAMSFSDRAMDFALEADDAYKAAYVLMRKANIAIDQGRPERAIGLTEAALRHGEKLPARIRALILSQRARAHATLRQSSDCMRSIEASDREIHRARIDDDDLASYCNPSYIEMEAATCWNLMDMYDAAIPVYERSLAGWPSDGLRRDQGLCLARLTTAYVGRGDIERACATGRRAVSVVKIAMSSRSVDELLRLRTRLTPWRRDEGVSDLNGQIRELIAG</sequence>
<dbReference type="CDD" id="cd00093">
    <property type="entry name" value="HTH_XRE"/>
    <property type="match status" value="1"/>
</dbReference>
<protein>
    <recommendedName>
        <fullName evidence="3">XRE family transcriptional regulator</fullName>
    </recommendedName>
</protein>
<dbReference type="SUPFAM" id="SSF48452">
    <property type="entry name" value="TPR-like"/>
    <property type="match status" value="1"/>
</dbReference>
<dbReference type="RefSeq" id="WP_203918348.1">
    <property type="nucleotide sequence ID" value="NZ_BONZ01000027.1"/>
</dbReference>
<dbReference type="Gene3D" id="1.25.40.10">
    <property type="entry name" value="Tetratricopeptide repeat domain"/>
    <property type="match status" value="1"/>
</dbReference>
<gene>
    <name evidence="1" type="ORF">Raf01_28840</name>
</gene>
<organism evidence="1 2">
    <name type="scientific">Rugosimonospora africana</name>
    <dbReference type="NCBI Taxonomy" id="556532"/>
    <lineage>
        <taxon>Bacteria</taxon>
        <taxon>Bacillati</taxon>
        <taxon>Actinomycetota</taxon>
        <taxon>Actinomycetes</taxon>
        <taxon>Micromonosporales</taxon>
        <taxon>Micromonosporaceae</taxon>
        <taxon>Rugosimonospora</taxon>
    </lineage>
</organism>
<dbReference type="EMBL" id="BONZ01000027">
    <property type="protein sequence ID" value="GIH14712.1"/>
    <property type="molecule type" value="Genomic_DNA"/>
</dbReference>
<proteinExistence type="predicted"/>